<evidence type="ECO:0000256" key="2">
    <source>
        <dbReference type="ARBA" id="ARBA00022737"/>
    </source>
</evidence>
<dbReference type="InterPro" id="IPR032675">
    <property type="entry name" value="LRR_dom_sf"/>
</dbReference>
<keyword evidence="1" id="KW-0433">Leucine-rich repeat</keyword>
<protein>
    <recommendedName>
        <fullName evidence="5">Farnesoic acid O-methyl transferase domain-containing protein</fullName>
    </recommendedName>
</protein>
<dbReference type="AlphaFoldDB" id="A0A9N9S5T0"/>
<keyword evidence="2" id="KW-0677">Repeat</keyword>
<name>A0A9N9S5T0_9DIPT</name>
<dbReference type="EMBL" id="OU895880">
    <property type="protein sequence ID" value="CAG9811851.1"/>
    <property type="molecule type" value="Genomic_DNA"/>
</dbReference>
<feature type="region of interest" description="Disordered" evidence="3">
    <location>
        <begin position="588"/>
        <end position="649"/>
    </location>
</feature>
<dbReference type="Gene3D" id="3.80.10.10">
    <property type="entry name" value="Ribonuclease Inhibitor"/>
    <property type="match status" value="2"/>
</dbReference>
<accession>A0A9N9S5T0</accession>
<feature type="chain" id="PRO_5040154222" description="Farnesoic acid O-methyl transferase domain-containing protein" evidence="4">
    <location>
        <begin position="20"/>
        <end position="649"/>
    </location>
</feature>
<dbReference type="SMART" id="SM00369">
    <property type="entry name" value="LRR_TYP"/>
    <property type="match status" value="11"/>
</dbReference>
<dbReference type="OrthoDB" id="1416801at2759"/>
<evidence type="ECO:0000313" key="7">
    <source>
        <dbReference type="Proteomes" id="UP001153620"/>
    </source>
</evidence>
<dbReference type="PANTHER" id="PTHR24366:SF96">
    <property type="entry name" value="LEUCINE RICH REPEAT CONTAINING 53"/>
    <property type="match status" value="1"/>
</dbReference>
<feature type="compositionally biased region" description="Low complexity" evidence="3">
    <location>
        <begin position="593"/>
        <end position="649"/>
    </location>
</feature>
<evidence type="ECO:0000256" key="4">
    <source>
        <dbReference type="SAM" id="SignalP"/>
    </source>
</evidence>
<evidence type="ECO:0000259" key="5">
    <source>
        <dbReference type="Pfam" id="PF12248"/>
    </source>
</evidence>
<evidence type="ECO:0000313" key="6">
    <source>
        <dbReference type="EMBL" id="CAG9811851.1"/>
    </source>
</evidence>
<evidence type="ECO:0000256" key="3">
    <source>
        <dbReference type="SAM" id="MobiDB-lite"/>
    </source>
</evidence>
<proteinExistence type="predicted"/>
<evidence type="ECO:0000256" key="1">
    <source>
        <dbReference type="ARBA" id="ARBA00022614"/>
    </source>
</evidence>
<dbReference type="Pfam" id="PF13306">
    <property type="entry name" value="LRR_5"/>
    <property type="match status" value="1"/>
</dbReference>
<keyword evidence="7" id="KW-1185">Reference proteome</keyword>
<gene>
    <name evidence="6" type="ORF">CHIRRI_LOCUS14658</name>
</gene>
<dbReference type="PANTHER" id="PTHR24366">
    <property type="entry name" value="IG(IMMUNOGLOBULIN) AND LRR(LEUCINE RICH REPEAT) DOMAINS"/>
    <property type="match status" value="1"/>
</dbReference>
<keyword evidence="4" id="KW-0732">Signal</keyword>
<dbReference type="Pfam" id="PF12248">
    <property type="entry name" value="Methyltransf_FA"/>
    <property type="match status" value="1"/>
</dbReference>
<dbReference type="FunFam" id="3.80.10.10:FF:001164">
    <property type="entry name" value="GH01279p"/>
    <property type="match status" value="1"/>
</dbReference>
<organism evidence="6 7">
    <name type="scientific">Chironomus riparius</name>
    <dbReference type="NCBI Taxonomy" id="315576"/>
    <lineage>
        <taxon>Eukaryota</taxon>
        <taxon>Metazoa</taxon>
        <taxon>Ecdysozoa</taxon>
        <taxon>Arthropoda</taxon>
        <taxon>Hexapoda</taxon>
        <taxon>Insecta</taxon>
        <taxon>Pterygota</taxon>
        <taxon>Neoptera</taxon>
        <taxon>Endopterygota</taxon>
        <taxon>Diptera</taxon>
        <taxon>Nematocera</taxon>
        <taxon>Chironomoidea</taxon>
        <taxon>Chironomidae</taxon>
        <taxon>Chironominae</taxon>
        <taxon>Chironomus</taxon>
    </lineage>
</organism>
<feature type="domain" description="Farnesoic acid O-methyl transferase" evidence="5">
    <location>
        <begin position="453"/>
        <end position="567"/>
    </location>
</feature>
<dbReference type="SMART" id="SM00365">
    <property type="entry name" value="LRR_SD22"/>
    <property type="match status" value="4"/>
</dbReference>
<reference evidence="6" key="2">
    <citation type="submission" date="2022-10" db="EMBL/GenBank/DDBJ databases">
        <authorList>
            <consortium name="ENA_rothamsted_submissions"/>
            <consortium name="culmorum"/>
            <person name="King R."/>
        </authorList>
    </citation>
    <scope>NUCLEOTIDE SEQUENCE</scope>
</reference>
<dbReference type="PROSITE" id="PS51450">
    <property type="entry name" value="LRR"/>
    <property type="match status" value="2"/>
</dbReference>
<dbReference type="InterPro" id="IPR003591">
    <property type="entry name" value="Leu-rich_rpt_typical-subtyp"/>
</dbReference>
<reference evidence="6" key="1">
    <citation type="submission" date="2022-01" db="EMBL/GenBank/DDBJ databases">
        <authorList>
            <person name="King R."/>
        </authorList>
    </citation>
    <scope>NUCLEOTIDE SEQUENCE</scope>
</reference>
<dbReference type="SUPFAM" id="SSF52058">
    <property type="entry name" value="L domain-like"/>
    <property type="match status" value="1"/>
</dbReference>
<feature type="signal peptide" evidence="4">
    <location>
        <begin position="1"/>
        <end position="19"/>
    </location>
</feature>
<dbReference type="InterPro" id="IPR026906">
    <property type="entry name" value="LRR_5"/>
</dbReference>
<dbReference type="Pfam" id="PF13855">
    <property type="entry name" value="LRR_8"/>
    <property type="match status" value="2"/>
</dbReference>
<dbReference type="InterPro" id="IPR001611">
    <property type="entry name" value="Leu-rich_rpt"/>
</dbReference>
<dbReference type="InterPro" id="IPR022041">
    <property type="entry name" value="Methyltransf_FA"/>
</dbReference>
<dbReference type="Proteomes" id="UP001153620">
    <property type="component" value="Chromosome 4"/>
</dbReference>
<sequence length="649" mass="73684">MFKKLLLLCFIASFSSVQATINLMCDFQIRDDVCTCVFLIYNPNGDNSFTIGGNPGTNCTFSNTVQIVSTGITTNIPTIICDTFPMLESLVMEKMGINTLEPNPFYSCTNLKILRIRDNQITYINPHTFSNTKLQTLDLYNNTLQSLNYLSFYNLGNLQTLNLQLNPGVHLPATVFDTLRSLVSLDLRYCEINTVETGWFSNIGNLNTLYLSYNTFQMIPATAFNNLGNLLYLSMSYGTLSTLNANTFAYNRRLQTLDLNHNSLTSISSSLFASFENLSTLSLSANSFYQIPANTFESLTSLRTFSCDSCNIDRIEIQWFSTMRNLISVSLAHNNLIEIPRNAFTSTNLLENVYLSDNNLVKLESRSFGSLANLRTLSVTQNNIDEIEHHFMNQSTVHRTAFFSGNNCTQLNTDNFLGNKAGYMQQMTGCFDNFDRIMIELETYNSTLFDWHNIRPNDDWQALRVRIQAAENAHIGLTDSLDRGDPLVEIHIGERDNRDSSIYERGERVLLDNEHRRLNENEMRTFIIGWKFGIVMVYEEAERFPFMAHFIREPFPVNFFGLRTNINTYNSRNKAIWNVSRIQGNELLPVIPPTTTTEQPTTTTEPITTKTDESTTTTEQPTTTTTTTTEQPTTTTTTTEQPTTTTTAD</sequence>